<feature type="region of interest" description="Disordered" evidence="5">
    <location>
        <begin position="152"/>
        <end position="178"/>
    </location>
</feature>
<keyword evidence="4" id="KW-0687">Ribonucleoprotein</keyword>
<dbReference type="GO" id="GO:0005786">
    <property type="term" value="C:signal recognition particle, endoplasmic reticulum targeting"/>
    <property type="evidence" value="ECO:0007669"/>
    <property type="project" value="UniProtKB-KW"/>
</dbReference>
<protein>
    <recommendedName>
        <fullName evidence="7">Signal recognition particle 19 kDa protein</fullName>
    </recommendedName>
</protein>
<feature type="compositionally biased region" description="Acidic residues" evidence="5">
    <location>
        <begin position="152"/>
        <end position="167"/>
    </location>
</feature>
<dbReference type="Gene3D" id="3.30.56.30">
    <property type="entry name" value="Signal recognition particle, SRP19-like subunit"/>
    <property type="match status" value="1"/>
</dbReference>
<dbReference type="InterPro" id="IPR002778">
    <property type="entry name" value="Signal_recog_particle_SRP19"/>
</dbReference>
<feature type="compositionally biased region" description="Basic and acidic residues" evidence="5">
    <location>
        <begin position="204"/>
        <end position="226"/>
    </location>
</feature>
<dbReference type="PANTHER" id="PTHR17453:SF0">
    <property type="entry name" value="SIGNAL RECOGNITION PARTICLE 19 KDA PROTEIN"/>
    <property type="match status" value="1"/>
</dbReference>
<dbReference type="InterPro" id="IPR036521">
    <property type="entry name" value="SRP19-like_sf"/>
</dbReference>
<dbReference type="GO" id="GO:0008312">
    <property type="term" value="F:7S RNA binding"/>
    <property type="evidence" value="ECO:0007669"/>
    <property type="project" value="InterPro"/>
</dbReference>
<comment type="subcellular location">
    <subcellularLocation>
        <location evidence="1">Cytoplasm</location>
    </subcellularLocation>
</comment>
<keyword evidence="2" id="KW-0963">Cytoplasm</keyword>
<dbReference type="AlphaFoldDB" id="A0A7S3QFL0"/>
<dbReference type="Pfam" id="PF01922">
    <property type="entry name" value="SRP19"/>
    <property type="match status" value="1"/>
</dbReference>
<sequence>MGKKGGGRVIMKQMGPKGGGMMNPLADMAQQEPIILPTKPDSTTTYFYPRNQAYSMNYKNNSNFNCIWPTYIDANKTVKEGRRIGKERSINCPTVEDISEVLQDMGVRHVMQPFKGYPRDVESKWDNPGRVLYDMTQMERNMELRLQQLEHDDDDDDDNEEENDNDNGNDSVPNLEDDDEFVVTQKSVWKIVSGKIEGMPGRKQRLEEKKRLEEEEKKRLRDEARMRAVVSKKTATSSGSKKKGKKKR</sequence>
<organism evidence="6">
    <name type="scientific">Chaetoceros debilis</name>
    <dbReference type="NCBI Taxonomy" id="122233"/>
    <lineage>
        <taxon>Eukaryota</taxon>
        <taxon>Sar</taxon>
        <taxon>Stramenopiles</taxon>
        <taxon>Ochrophyta</taxon>
        <taxon>Bacillariophyta</taxon>
        <taxon>Coscinodiscophyceae</taxon>
        <taxon>Chaetocerotophycidae</taxon>
        <taxon>Chaetocerotales</taxon>
        <taxon>Chaetocerotaceae</taxon>
        <taxon>Chaetoceros</taxon>
    </lineage>
</organism>
<evidence type="ECO:0008006" key="7">
    <source>
        <dbReference type="Google" id="ProtNLM"/>
    </source>
</evidence>
<evidence type="ECO:0000256" key="2">
    <source>
        <dbReference type="ARBA" id="ARBA00022490"/>
    </source>
</evidence>
<accession>A0A7S3QFL0</accession>
<dbReference type="PANTHER" id="PTHR17453">
    <property type="entry name" value="SIGNAL RECOGNITION PARTICLE 19 KD PROTEIN"/>
    <property type="match status" value="1"/>
</dbReference>
<proteinExistence type="predicted"/>
<dbReference type="GO" id="GO:0006617">
    <property type="term" value="P:SRP-dependent cotranslational protein targeting to membrane, signal sequence recognition"/>
    <property type="evidence" value="ECO:0007669"/>
    <property type="project" value="TreeGrafter"/>
</dbReference>
<name>A0A7S3QFL0_9STRA</name>
<dbReference type="SUPFAM" id="SSF69695">
    <property type="entry name" value="SRP19"/>
    <property type="match status" value="1"/>
</dbReference>
<keyword evidence="3" id="KW-0733">Signal recognition particle</keyword>
<evidence type="ECO:0000256" key="1">
    <source>
        <dbReference type="ARBA" id="ARBA00004496"/>
    </source>
</evidence>
<evidence type="ECO:0000313" key="6">
    <source>
        <dbReference type="EMBL" id="CAE0475967.1"/>
    </source>
</evidence>
<gene>
    <name evidence="6" type="ORF">CDEB00056_LOCUS20820</name>
</gene>
<evidence type="ECO:0000256" key="5">
    <source>
        <dbReference type="SAM" id="MobiDB-lite"/>
    </source>
</evidence>
<feature type="region of interest" description="Disordered" evidence="5">
    <location>
        <begin position="194"/>
        <end position="248"/>
    </location>
</feature>
<evidence type="ECO:0000256" key="3">
    <source>
        <dbReference type="ARBA" id="ARBA00023135"/>
    </source>
</evidence>
<reference evidence="6" key="1">
    <citation type="submission" date="2021-01" db="EMBL/GenBank/DDBJ databases">
        <authorList>
            <person name="Corre E."/>
            <person name="Pelletier E."/>
            <person name="Niang G."/>
            <person name="Scheremetjew M."/>
            <person name="Finn R."/>
            <person name="Kale V."/>
            <person name="Holt S."/>
            <person name="Cochrane G."/>
            <person name="Meng A."/>
            <person name="Brown T."/>
            <person name="Cohen L."/>
        </authorList>
    </citation>
    <scope>NUCLEOTIDE SEQUENCE</scope>
    <source>
        <strain evidence="6">MM31A-1</strain>
    </source>
</reference>
<evidence type="ECO:0000256" key="4">
    <source>
        <dbReference type="ARBA" id="ARBA00023274"/>
    </source>
</evidence>
<dbReference type="EMBL" id="HBIO01027108">
    <property type="protein sequence ID" value="CAE0475967.1"/>
    <property type="molecule type" value="Transcribed_RNA"/>
</dbReference>